<proteinExistence type="predicted"/>
<keyword evidence="2" id="KW-1185">Reference proteome</keyword>
<dbReference type="GeneID" id="26633319"/>
<dbReference type="RefSeq" id="YP_009207054.1">
    <property type="nucleotide sequence ID" value="NC_028890.1"/>
</dbReference>
<accession>A0A0K2CZW6</accession>
<evidence type="ECO:0000313" key="1">
    <source>
        <dbReference type="EMBL" id="ALA13109.1"/>
    </source>
</evidence>
<dbReference type="Proteomes" id="UP000204602">
    <property type="component" value="Segment"/>
</dbReference>
<evidence type="ECO:0000313" key="2">
    <source>
        <dbReference type="Proteomes" id="UP000204602"/>
    </source>
</evidence>
<dbReference type="EMBL" id="KT224359">
    <property type="protein sequence ID" value="ALA13109.1"/>
    <property type="molecule type" value="Genomic_DNA"/>
</dbReference>
<dbReference type="KEGG" id="vg:26633319"/>
<sequence length="102" mass="11922">MSRRVRRRAVSRCKGSNSEIKTYWRNRVRDNATNLTPEYMLSYRNRRRQLFNELHHDYTQVLNKARAEGVTINLNGTVTGRFKSNELNITGTPKTLGGKDHE</sequence>
<reference evidence="1 2" key="1">
    <citation type="journal article" date="2015" name="Genome Announc.">
        <title>Complete Genome Sequence of Bacillus cereus Group Phage TsarBomba.</title>
        <authorList>
            <person name="Erill I."/>
            <person name="Caruso S.M."/>
        </authorList>
    </citation>
    <scope>NUCLEOTIDE SEQUENCE [LARGE SCALE GENOMIC DNA]</scope>
</reference>
<gene>
    <name evidence="1" type="ORF">TSARBOMBA_239</name>
</gene>
<name>A0A0K2CZW6_9CAUD</name>
<protein>
    <submittedName>
        <fullName evidence="1">Uncharacterized protein</fullName>
    </submittedName>
</protein>
<organism evidence="1 2">
    <name type="scientific">Bacillus phage TsarBomba</name>
    <dbReference type="NCBI Taxonomy" id="1690456"/>
    <lineage>
        <taxon>Viruses</taxon>
        <taxon>Duplodnaviria</taxon>
        <taxon>Heunggongvirae</taxon>
        <taxon>Uroviricota</taxon>
        <taxon>Caudoviricetes</taxon>
        <taxon>Herelleviridae</taxon>
        <taxon>Bastillevirinae</taxon>
        <taxon>Tsarbombavirus</taxon>
        <taxon>Tsarbombavirus tsarbomba</taxon>
    </lineage>
</organism>